<dbReference type="Gene3D" id="3.40.50.2300">
    <property type="match status" value="1"/>
</dbReference>
<dbReference type="PROSITE" id="PS51099">
    <property type="entry name" value="PTS_EIIB_TYPE_2"/>
    <property type="match status" value="1"/>
</dbReference>
<dbReference type="AlphaFoldDB" id="A0A177LB84"/>
<dbReference type="EMBL" id="LQWY01000005">
    <property type="protein sequence ID" value="OAH62744.1"/>
    <property type="molecule type" value="Genomic_DNA"/>
</dbReference>
<evidence type="ECO:0000256" key="2">
    <source>
        <dbReference type="ARBA" id="ARBA00022553"/>
    </source>
</evidence>
<proteinExistence type="predicted"/>
<dbReference type="InterPro" id="IPR003353">
    <property type="entry name" value="PTS_IIB_fruc"/>
</dbReference>
<name>A0A177LB84_9BACI</name>
<dbReference type="InterPro" id="IPR036095">
    <property type="entry name" value="PTS_EIIB-like_sf"/>
</dbReference>
<dbReference type="PANTHER" id="PTHR30505">
    <property type="entry name" value="FRUCTOSE-LIKE PERMEASE"/>
    <property type="match status" value="1"/>
</dbReference>
<protein>
    <recommendedName>
        <fullName evidence="6">PTS EIIB type-2 domain-containing protein</fullName>
    </recommendedName>
</protein>
<evidence type="ECO:0000256" key="3">
    <source>
        <dbReference type="ARBA" id="ARBA00022597"/>
    </source>
</evidence>
<dbReference type="InterPro" id="IPR013011">
    <property type="entry name" value="PTS_EIIB_2"/>
</dbReference>
<organism evidence="7 8">
    <name type="scientific">Domibacillus aminovorans</name>
    <dbReference type="NCBI Taxonomy" id="29332"/>
    <lineage>
        <taxon>Bacteria</taxon>
        <taxon>Bacillati</taxon>
        <taxon>Bacillota</taxon>
        <taxon>Bacilli</taxon>
        <taxon>Bacillales</taxon>
        <taxon>Bacillaceae</taxon>
        <taxon>Domibacillus</taxon>
    </lineage>
</organism>
<sequence>MAADALRAKAKEKNIHFKVETNGSSGVENALTADEIANATAIIVAADKQVEMERFKGKHVIQVPVAQMGRFNNTLNRLFYGKMQVKKIVLKEKRNGEKTWETYMRSELRLRVQEKWMKCVRWLKKKVASRLSVRCRKRLNAHRKK</sequence>
<reference evidence="7 8" key="1">
    <citation type="submission" date="2016-01" db="EMBL/GenBank/DDBJ databases">
        <title>Investigation of taxonomic status of Bacillus aminovorans.</title>
        <authorList>
            <person name="Verma A."/>
            <person name="Pal Y."/>
            <person name="Krishnamurthi S."/>
        </authorList>
    </citation>
    <scope>NUCLEOTIDE SEQUENCE [LARGE SCALE GENOMIC DNA]</scope>
    <source>
        <strain evidence="7 8">DSM 1314</strain>
    </source>
</reference>
<dbReference type="InterPro" id="IPR003501">
    <property type="entry name" value="PTS_EIIB_2/3"/>
</dbReference>
<keyword evidence="2" id="KW-0597">Phosphoprotein</keyword>
<evidence type="ECO:0000256" key="5">
    <source>
        <dbReference type="ARBA" id="ARBA00022683"/>
    </source>
</evidence>
<dbReference type="STRING" id="29332.AWH48_05470"/>
<evidence type="ECO:0000256" key="1">
    <source>
        <dbReference type="ARBA" id="ARBA00022448"/>
    </source>
</evidence>
<dbReference type="CDD" id="cd05569">
    <property type="entry name" value="PTS_IIB_fructose"/>
    <property type="match status" value="1"/>
</dbReference>
<dbReference type="GO" id="GO:0005886">
    <property type="term" value="C:plasma membrane"/>
    <property type="evidence" value="ECO:0007669"/>
    <property type="project" value="TreeGrafter"/>
</dbReference>
<dbReference type="GO" id="GO:0009401">
    <property type="term" value="P:phosphoenolpyruvate-dependent sugar phosphotransferase system"/>
    <property type="evidence" value="ECO:0007669"/>
    <property type="project" value="UniProtKB-KW"/>
</dbReference>
<keyword evidence="1" id="KW-0813">Transport</keyword>
<dbReference type="GO" id="GO:0022877">
    <property type="term" value="F:protein-N(PI)-phosphohistidine-fructose phosphotransferase system transporter activity"/>
    <property type="evidence" value="ECO:0007669"/>
    <property type="project" value="InterPro"/>
</dbReference>
<dbReference type="InterPro" id="IPR050864">
    <property type="entry name" value="Bacterial_PTS_Sugar_Transport"/>
</dbReference>
<keyword evidence="4" id="KW-0808">Transferase</keyword>
<keyword evidence="8" id="KW-1185">Reference proteome</keyword>
<comment type="caution">
    <text evidence="7">The sequence shown here is derived from an EMBL/GenBank/DDBJ whole genome shotgun (WGS) entry which is preliminary data.</text>
</comment>
<evidence type="ECO:0000313" key="7">
    <source>
        <dbReference type="EMBL" id="OAH62744.1"/>
    </source>
</evidence>
<feature type="domain" description="PTS EIIB type-2" evidence="6">
    <location>
        <begin position="1"/>
        <end position="81"/>
    </location>
</feature>
<dbReference type="Pfam" id="PF02302">
    <property type="entry name" value="PTS_IIB"/>
    <property type="match status" value="1"/>
</dbReference>
<evidence type="ECO:0000259" key="6">
    <source>
        <dbReference type="PROSITE" id="PS51099"/>
    </source>
</evidence>
<keyword evidence="3" id="KW-0762">Sugar transport</keyword>
<dbReference type="SUPFAM" id="SSF52794">
    <property type="entry name" value="PTS system IIB component-like"/>
    <property type="match status" value="1"/>
</dbReference>
<dbReference type="Proteomes" id="UP000076935">
    <property type="component" value="Unassembled WGS sequence"/>
</dbReference>
<evidence type="ECO:0000256" key="4">
    <source>
        <dbReference type="ARBA" id="ARBA00022679"/>
    </source>
</evidence>
<accession>A0A177LB84</accession>
<keyword evidence="5" id="KW-0598">Phosphotransferase system</keyword>
<dbReference type="PANTHER" id="PTHR30505:SF28">
    <property type="entry name" value="PTS SYSTEM 2-O-ALPHA-MANNOSYL-D-GLYCERATE-SPECIFIC EIIABC COMPONENT"/>
    <property type="match status" value="1"/>
</dbReference>
<dbReference type="GO" id="GO:0090563">
    <property type="term" value="F:protein-phosphocysteine-sugar phosphotransferase activity"/>
    <property type="evidence" value="ECO:0007669"/>
    <property type="project" value="TreeGrafter"/>
</dbReference>
<gene>
    <name evidence="7" type="ORF">AWH49_08740</name>
</gene>
<evidence type="ECO:0000313" key="8">
    <source>
        <dbReference type="Proteomes" id="UP000076935"/>
    </source>
</evidence>